<feature type="compositionally biased region" description="Basic and acidic residues" evidence="1">
    <location>
        <begin position="41"/>
        <end position="57"/>
    </location>
</feature>
<dbReference type="EMBL" id="OB792756">
    <property type="protein sequence ID" value="CAD7424117.1"/>
    <property type="molecule type" value="Genomic_DNA"/>
</dbReference>
<proteinExistence type="predicted"/>
<feature type="compositionally biased region" description="Low complexity" evidence="1">
    <location>
        <begin position="83"/>
        <end position="99"/>
    </location>
</feature>
<feature type="region of interest" description="Disordered" evidence="1">
    <location>
        <begin position="1"/>
        <end position="105"/>
    </location>
</feature>
<reference evidence="2" key="1">
    <citation type="submission" date="2020-11" db="EMBL/GenBank/DDBJ databases">
        <authorList>
            <person name="Tran Van P."/>
        </authorList>
    </citation>
    <scope>NUCLEOTIDE SEQUENCE</scope>
</reference>
<sequence length="156" mass="18037">MSESTHSEFEDPYGNDRDKDYQLHPYESQSSQSEESASGSQDERPRKRLRKVAEWKRTKAKRLRNTGKQYQGKRGESHAQRMSTVRQTVTTVQTQSSTSPGPLDNNLGECRHNSHEWNAWPKPAALKTLHLQYARLIHTTHPYKVPRVSRLTIRPA</sequence>
<organism evidence="2">
    <name type="scientific">Timema monikensis</name>
    <dbReference type="NCBI Taxonomy" id="170555"/>
    <lineage>
        <taxon>Eukaryota</taxon>
        <taxon>Metazoa</taxon>
        <taxon>Ecdysozoa</taxon>
        <taxon>Arthropoda</taxon>
        <taxon>Hexapoda</taxon>
        <taxon>Insecta</taxon>
        <taxon>Pterygota</taxon>
        <taxon>Neoptera</taxon>
        <taxon>Polyneoptera</taxon>
        <taxon>Phasmatodea</taxon>
        <taxon>Timematodea</taxon>
        <taxon>Timematoidea</taxon>
        <taxon>Timematidae</taxon>
        <taxon>Timema</taxon>
    </lineage>
</organism>
<feature type="compositionally biased region" description="Basic and acidic residues" evidence="1">
    <location>
        <begin position="1"/>
        <end position="22"/>
    </location>
</feature>
<evidence type="ECO:0000256" key="1">
    <source>
        <dbReference type="SAM" id="MobiDB-lite"/>
    </source>
</evidence>
<feature type="compositionally biased region" description="Low complexity" evidence="1">
    <location>
        <begin position="27"/>
        <end position="40"/>
    </location>
</feature>
<name>A0A7R9E0Y7_9NEOP</name>
<evidence type="ECO:0000313" key="2">
    <source>
        <dbReference type="EMBL" id="CAD7424117.1"/>
    </source>
</evidence>
<dbReference type="AlphaFoldDB" id="A0A7R9E0Y7"/>
<protein>
    <submittedName>
        <fullName evidence="2">Uncharacterized protein</fullName>
    </submittedName>
</protein>
<accession>A0A7R9E0Y7</accession>
<gene>
    <name evidence="2" type="ORF">TMSB3V08_LOCUS1080</name>
</gene>